<dbReference type="Gene3D" id="3.40.190.10">
    <property type="entry name" value="Periplasmic binding protein-like II"/>
    <property type="match status" value="1"/>
</dbReference>
<organism evidence="3 4">
    <name type="scientific">Arachnia propionica</name>
    <dbReference type="NCBI Taxonomy" id="1750"/>
    <lineage>
        <taxon>Bacteria</taxon>
        <taxon>Bacillati</taxon>
        <taxon>Actinomycetota</taxon>
        <taxon>Actinomycetes</taxon>
        <taxon>Propionibacteriales</taxon>
        <taxon>Propionibacteriaceae</taxon>
        <taxon>Arachnia</taxon>
    </lineage>
</organism>
<dbReference type="OrthoDB" id="9780943at2"/>
<reference evidence="3 4" key="1">
    <citation type="submission" date="2018-11" db="EMBL/GenBank/DDBJ databases">
        <title>Genomes From Bacteria Associated with the Canine Oral Cavity: a Test Case for Automated Genome-Based Taxonomic Assignment.</title>
        <authorList>
            <person name="Coil D.A."/>
            <person name="Jospin G."/>
            <person name="Darling A.E."/>
            <person name="Wallis C."/>
            <person name="Davis I.J."/>
            <person name="Harris S."/>
            <person name="Eisen J.A."/>
            <person name="Holcombe L.J."/>
            <person name="O'Flynn C."/>
        </authorList>
    </citation>
    <scope>NUCLEOTIDE SEQUENCE [LARGE SCALE GENOMIC DNA]</scope>
    <source>
        <strain evidence="3 4">OH2822_COT-296</strain>
    </source>
</reference>
<dbReference type="Pfam" id="PF03401">
    <property type="entry name" value="TctC"/>
    <property type="match status" value="1"/>
</dbReference>
<feature type="signal peptide" evidence="2">
    <location>
        <begin position="1"/>
        <end position="19"/>
    </location>
</feature>
<dbReference type="PANTHER" id="PTHR42928">
    <property type="entry name" value="TRICARBOXYLATE-BINDING PROTEIN"/>
    <property type="match status" value="1"/>
</dbReference>
<evidence type="ECO:0000313" key="3">
    <source>
        <dbReference type="EMBL" id="RRD50999.1"/>
    </source>
</evidence>
<accession>A0A3P1WWR2</accession>
<dbReference type="PROSITE" id="PS51257">
    <property type="entry name" value="PROKAR_LIPOPROTEIN"/>
    <property type="match status" value="1"/>
</dbReference>
<dbReference type="SUPFAM" id="SSF53850">
    <property type="entry name" value="Periplasmic binding protein-like II"/>
    <property type="match status" value="1"/>
</dbReference>
<dbReference type="PANTHER" id="PTHR42928:SF5">
    <property type="entry name" value="BLR1237 PROTEIN"/>
    <property type="match status" value="1"/>
</dbReference>
<comment type="similarity">
    <text evidence="1">Belongs to the UPF0065 (bug) family.</text>
</comment>
<dbReference type="RefSeq" id="WP_125226947.1">
    <property type="nucleotide sequence ID" value="NZ_RQYT01000003.1"/>
</dbReference>
<gene>
    <name evidence="3" type="ORF">EII35_02825</name>
</gene>
<protein>
    <submittedName>
        <fullName evidence="3">Tripartite tricarboxylate transporter substrate binding protein</fullName>
    </submittedName>
</protein>
<dbReference type="EMBL" id="RQYT01000003">
    <property type="protein sequence ID" value="RRD50999.1"/>
    <property type="molecule type" value="Genomic_DNA"/>
</dbReference>
<proteinExistence type="inferred from homology"/>
<name>A0A3P1WWR2_9ACTN</name>
<evidence type="ECO:0000313" key="4">
    <source>
        <dbReference type="Proteomes" id="UP000280935"/>
    </source>
</evidence>
<dbReference type="Gene3D" id="3.40.190.150">
    <property type="entry name" value="Bordetella uptake gene, domain 1"/>
    <property type="match status" value="1"/>
</dbReference>
<dbReference type="InterPro" id="IPR042100">
    <property type="entry name" value="Bug_dom1"/>
</dbReference>
<dbReference type="PIRSF" id="PIRSF017082">
    <property type="entry name" value="YflP"/>
    <property type="match status" value="1"/>
</dbReference>
<keyword evidence="2" id="KW-0732">Signal</keyword>
<evidence type="ECO:0000256" key="2">
    <source>
        <dbReference type="SAM" id="SignalP"/>
    </source>
</evidence>
<feature type="chain" id="PRO_5038991575" evidence="2">
    <location>
        <begin position="20"/>
        <end position="321"/>
    </location>
</feature>
<evidence type="ECO:0000256" key="1">
    <source>
        <dbReference type="ARBA" id="ARBA00006987"/>
    </source>
</evidence>
<comment type="caution">
    <text evidence="3">The sequence shown here is derived from an EMBL/GenBank/DDBJ whole genome shotgun (WGS) entry which is preliminary data.</text>
</comment>
<dbReference type="AlphaFoldDB" id="A0A3P1WWR2"/>
<dbReference type="Proteomes" id="UP000280935">
    <property type="component" value="Unassembled WGS sequence"/>
</dbReference>
<dbReference type="CDD" id="cd07012">
    <property type="entry name" value="PBP2_Bug_TTT"/>
    <property type="match status" value="1"/>
</dbReference>
<dbReference type="InterPro" id="IPR005064">
    <property type="entry name" value="BUG"/>
</dbReference>
<sequence length="321" mass="33215">MKRRHFLLTASTLAATAVAGTACTTRNSESGSGGEDYPTKDITLIVQAKAGGGSDLASRALATAMEPIIGRSIIVENRPGASGSTAMLHVKSQPADGYVIGFGPVEIAMLGSMNYDIKPADYDLLGQIMLGPGVLSVPADSPYNTLPEFVAGAKEKEVTVANSGAGSIWELTGSSLAQMTGAQIKPVPFDGGAPAVAAVLGNQVDAAASGVNEVKQNLADGKLKVLAIFHAERHPELKDVPTAKEQGVDLEIGGWGGIYAPKGLPEAVRKKLEDAIKKAVESESYQKTITASGNLVVYKDAAAFTEFASAEAERFAKLIGS</sequence>